<reference evidence="12" key="1">
    <citation type="submission" date="2017-02" db="UniProtKB">
        <authorList>
            <consortium name="WormBaseParasite"/>
        </authorList>
    </citation>
    <scope>IDENTIFICATION</scope>
</reference>
<dbReference type="InterPro" id="IPR008962">
    <property type="entry name" value="PapD-like_sf"/>
</dbReference>
<dbReference type="PANTHER" id="PTHR22920">
    <property type="entry name" value="MAJOR SPERM PROTEIN"/>
    <property type="match status" value="1"/>
</dbReference>
<proteinExistence type="predicted"/>
<feature type="domain" description="MSP" evidence="8">
    <location>
        <begin position="94"/>
        <end position="211"/>
    </location>
</feature>
<evidence type="ECO:0000256" key="2">
    <source>
        <dbReference type="ARBA" id="ARBA00022490"/>
    </source>
</evidence>
<sequence>MAHSIPPGDILTQPTTKIVFNAPFDDKHTYYIKIMNGGGRRIGWLIKTTNMKRLNVDPPCGILEPKENVIMAVSCEPFNAACSTVMAQTIPPGDIITQPAAKIVFNAPFDDKHTYHIKIINTGSRRVGWIMKTTNVKRLSVDPPCGILEAKETIIMAVSCDPFNAATENLTNDRITIEWANAPEDGSKKFHREWFQGDIMIRRRNLPIEYNV</sequence>
<reference evidence="9 11" key="2">
    <citation type="submission" date="2018-11" db="EMBL/GenBank/DDBJ databases">
        <authorList>
            <consortium name="Pathogen Informatics"/>
        </authorList>
    </citation>
    <scope>NUCLEOTIDE SEQUENCE [LARGE SCALE GENOMIC DNA]</scope>
</reference>
<dbReference type="STRING" id="318479.A0A0N4UPI4"/>
<name>A0A0N4UPI4_DRAME</name>
<dbReference type="PROSITE" id="PS50202">
    <property type="entry name" value="MSP"/>
    <property type="match status" value="2"/>
</dbReference>
<dbReference type="OrthoDB" id="5918453at2759"/>
<comment type="function">
    <text evidence="5 7">Central component in molecular interactions underlying sperm crawling. Forms an extensive filament system that extends from sperm villipoda, along the leading edge of the pseudopod.</text>
</comment>
<accession>A0A0N4UPI4</accession>
<keyword evidence="4" id="KW-0966">Cell projection</keyword>
<dbReference type="Pfam" id="PF00635">
    <property type="entry name" value="Motile_Sperm"/>
    <property type="match status" value="2"/>
</dbReference>
<evidence type="ECO:0000313" key="11">
    <source>
        <dbReference type="Proteomes" id="UP000274756"/>
    </source>
</evidence>
<keyword evidence="11" id="KW-1185">Reference proteome</keyword>
<evidence type="ECO:0000256" key="1">
    <source>
        <dbReference type="ARBA" id="ARBA00004245"/>
    </source>
</evidence>
<dbReference type="SUPFAM" id="SSF49354">
    <property type="entry name" value="PapD-like"/>
    <property type="match status" value="2"/>
</dbReference>
<keyword evidence="3 7" id="KW-0206">Cytoskeleton</keyword>
<evidence type="ECO:0000256" key="4">
    <source>
        <dbReference type="ARBA" id="ARBA00023273"/>
    </source>
</evidence>
<evidence type="ECO:0000313" key="9">
    <source>
        <dbReference type="EMBL" id="VDN53478.1"/>
    </source>
</evidence>
<protein>
    <recommendedName>
        <fullName evidence="7">Major sperm protein</fullName>
    </recommendedName>
</protein>
<evidence type="ECO:0000313" key="12">
    <source>
        <dbReference type="WBParaSite" id="DME_0000987401-mRNA-1"/>
    </source>
</evidence>
<evidence type="ECO:0000256" key="5">
    <source>
        <dbReference type="ARBA" id="ARBA00037744"/>
    </source>
</evidence>
<dbReference type="InterPro" id="IPR051155">
    <property type="entry name" value="Nematode_MSP"/>
</dbReference>
<dbReference type="EMBL" id="UYYG01000135">
    <property type="protein sequence ID" value="VDN53478.1"/>
    <property type="molecule type" value="Genomic_DNA"/>
</dbReference>
<gene>
    <name evidence="9" type="ORF">DME_LOCUS3451</name>
</gene>
<dbReference type="GO" id="GO:0031143">
    <property type="term" value="C:pseudopodium"/>
    <property type="evidence" value="ECO:0007669"/>
    <property type="project" value="UniProtKB-SubCell"/>
</dbReference>
<keyword evidence="2" id="KW-0963">Cytoplasm</keyword>
<dbReference type="PANTHER" id="PTHR22920:SF7">
    <property type="entry name" value="MSP DOMAIN-CONTAINING PROTEIN-RELATED"/>
    <property type="match status" value="1"/>
</dbReference>
<evidence type="ECO:0000256" key="7">
    <source>
        <dbReference type="RuleBase" id="RU003425"/>
    </source>
</evidence>
<dbReference type="Proteomes" id="UP000274756">
    <property type="component" value="Unassembled WGS sequence"/>
</dbReference>
<evidence type="ECO:0000256" key="6">
    <source>
        <dbReference type="ARBA" id="ARBA00037818"/>
    </source>
</evidence>
<dbReference type="WBParaSite" id="DME_0000987401-mRNA-1">
    <property type="protein sequence ID" value="DME_0000987401-mRNA-1"/>
    <property type="gene ID" value="DME_0000987401"/>
</dbReference>
<evidence type="ECO:0000313" key="10">
    <source>
        <dbReference type="Proteomes" id="UP000038040"/>
    </source>
</evidence>
<organism evidence="10 12">
    <name type="scientific">Dracunculus medinensis</name>
    <name type="common">Guinea worm</name>
    <dbReference type="NCBI Taxonomy" id="318479"/>
    <lineage>
        <taxon>Eukaryota</taxon>
        <taxon>Metazoa</taxon>
        <taxon>Ecdysozoa</taxon>
        <taxon>Nematoda</taxon>
        <taxon>Chromadorea</taxon>
        <taxon>Rhabditida</taxon>
        <taxon>Spirurina</taxon>
        <taxon>Dracunculoidea</taxon>
        <taxon>Dracunculidae</taxon>
        <taxon>Dracunculus</taxon>
    </lineage>
</organism>
<dbReference type="AlphaFoldDB" id="A0A0N4UPI4"/>
<dbReference type="Proteomes" id="UP000038040">
    <property type="component" value="Unplaced"/>
</dbReference>
<dbReference type="Gene3D" id="2.60.40.10">
    <property type="entry name" value="Immunoglobulins"/>
    <property type="match status" value="2"/>
</dbReference>
<evidence type="ECO:0000259" key="8">
    <source>
        <dbReference type="PROSITE" id="PS50202"/>
    </source>
</evidence>
<evidence type="ECO:0000256" key="3">
    <source>
        <dbReference type="ARBA" id="ARBA00023212"/>
    </source>
</evidence>
<dbReference type="InterPro" id="IPR000535">
    <property type="entry name" value="MSP_dom"/>
</dbReference>
<comment type="subcellular location">
    <subcellularLocation>
        <location evidence="6">Cell projection</location>
        <location evidence="6">Pseudopodium</location>
    </subcellularLocation>
    <subcellularLocation>
        <location evidence="1">Cytoplasm</location>
        <location evidence="1">Cytoskeleton</location>
    </subcellularLocation>
</comment>
<feature type="domain" description="MSP" evidence="8">
    <location>
        <begin position="9"/>
        <end position="100"/>
    </location>
</feature>
<dbReference type="InterPro" id="IPR013783">
    <property type="entry name" value="Ig-like_fold"/>
</dbReference>
<dbReference type="GO" id="GO:0005856">
    <property type="term" value="C:cytoskeleton"/>
    <property type="evidence" value="ECO:0007669"/>
    <property type="project" value="UniProtKB-SubCell"/>
</dbReference>